<organism evidence="3 4">
    <name type="scientific">Megamonas hypermegale</name>
    <dbReference type="NCBI Taxonomy" id="158847"/>
    <lineage>
        <taxon>Bacteria</taxon>
        <taxon>Bacillati</taxon>
        <taxon>Bacillota</taxon>
        <taxon>Negativicutes</taxon>
        <taxon>Selenomonadales</taxon>
        <taxon>Selenomonadaceae</taxon>
        <taxon>Megamonas</taxon>
    </lineage>
</organism>
<dbReference type="STRING" id="1122216.GCA_000423385_00421"/>
<dbReference type="RefSeq" id="WP_008538176.1">
    <property type="nucleotide sequence ID" value="NZ_UGPP01000001.1"/>
</dbReference>
<dbReference type="Pfam" id="PF13740">
    <property type="entry name" value="ACT_6"/>
    <property type="match status" value="1"/>
</dbReference>
<evidence type="ECO:0000313" key="4">
    <source>
        <dbReference type="Proteomes" id="UP000255234"/>
    </source>
</evidence>
<dbReference type="GeneID" id="62778387"/>
<feature type="domain" description="ACT" evidence="2">
    <location>
        <begin position="4"/>
        <end position="78"/>
    </location>
</feature>
<comment type="similarity">
    <text evidence="1">Belongs to the UPF0237 family.</text>
</comment>
<name>A0A378NT37_9FIRM</name>
<dbReference type="SUPFAM" id="SSF55021">
    <property type="entry name" value="ACT-like"/>
    <property type="match status" value="1"/>
</dbReference>
<reference evidence="3 4" key="1">
    <citation type="submission" date="2018-06" db="EMBL/GenBank/DDBJ databases">
        <authorList>
            <consortium name="Pathogen Informatics"/>
            <person name="Doyle S."/>
        </authorList>
    </citation>
    <scope>NUCLEOTIDE SEQUENCE [LARGE SCALE GENOMIC DNA]</scope>
    <source>
        <strain evidence="3 4">NCTC10571</strain>
    </source>
</reference>
<gene>
    <name evidence="3" type="ORF">NCTC10571_00976</name>
</gene>
<dbReference type="InterPro" id="IPR045865">
    <property type="entry name" value="ACT-like_dom_sf"/>
</dbReference>
<dbReference type="AlphaFoldDB" id="A0A378NT37"/>
<protein>
    <recommendedName>
        <fullName evidence="1">UPF0237 protein NCTC10571_00976</fullName>
    </recommendedName>
</protein>
<dbReference type="CDD" id="cd04872">
    <property type="entry name" value="ACT_1ZPV"/>
    <property type="match status" value="1"/>
</dbReference>
<dbReference type="InterPro" id="IPR022986">
    <property type="entry name" value="UPF0237_ACT"/>
</dbReference>
<dbReference type="PANTHER" id="PTHR34875">
    <property type="entry name" value="UPF0237 PROTEIN MJ1558"/>
    <property type="match status" value="1"/>
</dbReference>
<dbReference type="PANTHER" id="PTHR34875:SF6">
    <property type="entry name" value="UPF0237 PROTEIN MJ1558"/>
    <property type="match status" value="1"/>
</dbReference>
<evidence type="ECO:0000256" key="1">
    <source>
        <dbReference type="HAMAP-Rule" id="MF_01054"/>
    </source>
</evidence>
<accession>A0A378NT37</accession>
<dbReference type="NCBIfam" id="NF001220">
    <property type="entry name" value="PRK00194.1"/>
    <property type="match status" value="1"/>
</dbReference>
<dbReference type="InterPro" id="IPR050990">
    <property type="entry name" value="UPF0237/GcvR_regulator"/>
</dbReference>
<dbReference type="EMBL" id="UGPP01000001">
    <property type="protein sequence ID" value="STY70829.1"/>
    <property type="molecule type" value="Genomic_DNA"/>
</dbReference>
<dbReference type="PROSITE" id="PS51671">
    <property type="entry name" value="ACT"/>
    <property type="match status" value="1"/>
</dbReference>
<dbReference type="HAMAP" id="MF_01054">
    <property type="entry name" value="UPF0237"/>
    <property type="match status" value="1"/>
</dbReference>
<proteinExistence type="inferred from homology"/>
<evidence type="ECO:0000313" key="3">
    <source>
        <dbReference type="EMBL" id="STY70829.1"/>
    </source>
</evidence>
<evidence type="ECO:0000259" key="2">
    <source>
        <dbReference type="PROSITE" id="PS51671"/>
    </source>
</evidence>
<dbReference type="Gene3D" id="3.30.70.260">
    <property type="match status" value="1"/>
</dbReference>
<sequence length="90" mass="10033">MKLVITVIGKDRVGIIATVSNVLAENKVNIISINQNIMNGFFNMVLIAEMTDKNIKLQDLQKLLKEKGAQLNVDIKAQHEDIFNAMHTIG</sequence>
<dbReference type="Proteomes" id="UP000255234">
    <property type="component" value="Unassembled WGS sequence"/>
</dbReference>
<dbReference type="InterPro" id="IPR002912">
    <property type="entry name" value="ACT_dom"/>
</dbReference>